<evidence type="ECO:0000313" key="1">
    <source>
        <dbReference type="EMBL" id="CAB1431495.1"/>
    </source>
</evidence>
<dbReference type="Proteomes" id="UP001153269">
    <property type="component" value="Unassembled WGS sequence"/>
</dbReference>
<name>A0A9N7UHE7_PLEPL</name>
<keyword evidence="2" id="KW-1185">Reference proteome</keyword>
<gene>
    <name evidence="1" type="ORF">PLEPLA_LOCUS19552</name>
</gene>
<comment type="caution">
    <text evidence="1">The sequence shown here is derived from an EMBL/GenBank/DDBJ whole genome shotgun (WGS) entry which is preliminary data.</text>
</comment>
<dbReference type="AlphaFoldDB" id="A0A9N7UHE7"/>
<evidence type="ECO:0000313" key="2">
    <source>
        <dbReference type="Proteomes" id="UP001153269"/>
    </source>
</evidence>
<reference evidence="1" key="1">
    <citation type="submission" date="2020-03" db="EMBL/GenBank/DDBJ databases">
        <authorList>
            <person name="Weist P."/>
        </authorList>
    </citation>
    <scope>NUCLEOTIDE SEQUENCE</scope>
</reference>
<sequence>MWACLYSCMLSPPLPSRGTQNIKRLWRLCGERSLKPQPGARPFFWGKAPWSPREIPADCIKDDVAELQARLKLECRYEEEEEEEEGKPLWIFPSPADTAAGPVRSDAPHLDGGVCLSRRYELKSESSLRTLHGSASPVEGHAQRKARLPGLKGQWQLSQGHLPSSTPQQQDSDPKCVGWGLFVRRPFGSLTSEVFLQRASSFSEFVIFLVPVDHVLLRIQPPGLRHNRYACQTQMGPIKFYATPRQPTVPRASQCRI</sequence>
<accession>A0A9N7UHE7</accession>
<organism evidence="1 2">
    <name type="scientific">Pleuronectes platessa</name>
    <name type="common">European plaice</name>
    <dbReference type="NCBI Taxonomy" id="8262"/>
    <lineage>
        <taxon>Eukaryota</taxon>
        <taxon>Metazoa</taxon>
        <taxon>Chordata</taxon>
        <taxon>Craniata</taxon>
        <taxon>Vertebrata</taxon>
        <taxon>Euteleostomi</taxon>
        <taxon>Actinopterygii</taxon>
        <taxon>Neopterygii</taxon>
        <taxon>Teleostei</taxon>
        <taxon>Neoteleostei</taxon>
        <taxon>Acanthomorphata</taxon>
        <taxon>Carangaria</taxon>
        <taxon>Pleuronectiformes</taxon>
        <taxon>Pleuronectoidei</taxon>
        <taxon>Pleuronectidae</taxon>
        <taxon>Pleuronectes</taxon>
    </lineage>
</organism>
<proteinExistence type="predicted"/>
<dbReference type="EMBL" id="CADEAL010001341">
    <property type="protein sequence ID" value="CAB1431495.1"/>
    <property type="molecule type" value="Genomic_DNA"/>
</dbReference>
<protein>
    <submittedName>
        <fullName evidence="1">Uncharacterized protein</fullName>
    </submittedName>
</protein>